<protein>
    <submittedName>
        <fullName evidence="3">Uncharacterized protein</fullName>
    </submittedName>
</protein>
<comment type="caution">
    <text evidence="3">The sequence shown here is derived from an EMBL/GenBank/DDBJ whole genome shotgun (WGS) entry which is preliminary data.</text>
</comment>
<feature type="region of interest" description="Disordered" evidence="1">
    <location>
        <begin position="309"/>
        <end position="336"/>
    </location>
</feature>
<keyword evidence="4" id="KW-1185">Reference proteome</keyword>
<keyword evidence="2" id="KW-1133">Transmembrane helix</keyword>
<dbReference type="AlphaFoldDB" id="A0AAD6SWQ1"/>
<dbReference type="Gene3D" id="2.60.120.260">
    <property type="entry name" value="Galactose-binding domain-like"/>
    <property type="match status" value="1"/>
</dbReference>
<feature type="compositionally biased region" description="Polar residues" evidence="1">
    <location>
        <begin position="309"/>
        <end position="322"/>
    </location>
</feature>
<dbReference type="Proteomes" id="UP001218188">
    <property type="component" value="Unassembled WGS sequence"/>
</dbReference>
<sequence length="416" mass="45282">MPARNNTIDFTSPLIEYQGKPKQQVNLYDQSPFLSCDDDNCTASLHFNWTVAFFVAVCPGLSTCPNLTTTLDGGNAILQPMPKQSNNSEFQLPASTTNPHSNLKIPIQKSVHLHYFNWTSNAHSLMDATIPRSDPAFKGEIEGGNPQVTFSFAGDRVALYGPIGANGWNYNARLDGRQPWNLRGKSDVSLPNQLLFYADSLDLGNHTVTVAGMFNLDHAIVDGTLNNPTSASPPSASLSLLAIGSTNSARPTNPGLASLSLKRSGLSQAQLIGIMAAVAFLVTLLVLALVYVFWRRFRRRANLKPKSYNGFSSRPSTPQPVQTVPEAPSISLPENPPTRFYEPVNNDWTNSFYSQTTAVALDQGYSNYLKGTREAKAFSHSSADSLGSESIPSRRESADAEYVVANPRDMGTVYAV</sequence>
<accession>A0AAD6SWQ1</accession>
<evidence type="ECO:0000313" key="3">
    <source>
        <dbReference type="EMBL" id="KAJ7033177.1"/>
    </source>
</evidence>
<evidence type="ECO:0000313" key="4">
    <source>
        <dbReference type="Proteomes" id="UP001218188"/>
    </source>
</evidence>
<name>A0AAD6SWQ1_9AGAR</name>
<gene>
    <name evidence="3" type="ORF">C8F04DRAFT_631972</name>
</gene>
<evidence type="ECO:0000256" key="2">
    <source>
        <dbReference type="SAM" id="Phobius"/>
    </source>
</evidence>
<reference evidence="3" key="1">
    <citation type="submission" date="2023-03" db="EMBL/GenBank/DDBJ databases">
        <title>Massive genome expansion in bonnet fungi (Mycena s.s.) driven by repeated elements and novel gene families across ecological guilds.</title>
        <authorList>
            <consortium name="Lawrence Berkeley National Laboratory"/>
            <person name="Harder C.B."/>
            <person name="Miyauchi S."/>
            <person name="Viragh M."/>
            <person name="Kuo A."/>
            <person name="Thoen E."/>
            <person name="Andreopoulos B."/>
            <person name="Lu D."/>
            <person name="Skrede I."/>
            <person name="Drula E."/>
            <person name="Henrissat B."/>
            <person name="Morin E."/>
            <person name="Kohler A."/>
            <person name="Barry K."/>
            <person name="LaButti K."/>
            <person name="Morin E."/>
            <person name="Salamov A."/>
            <person name="Lipzen A."/>
            <person name="Mereny Z."/>
            <person name="Hegedus B."/>
            <person name="Baldrian P."/>
            <person name="Stursova M."/>
            <person name="Weitz H."/>
            <person name="Taylor A."/>
            <person name="Grigoriev I.V."/>
            <person name="Nagy L.G."/>
            <person name="Martin F."/>
            <person name="Kauserud H."/>
        </authorList>
    </citation>
    <scope>NUCLEOTIDE SEQUENCE</scope>
    <source>
        <strain evidence="3">CBHHK200</strain>
    </source>
</reference>
<proteinExistence type="predicted"/>
<keyword evidence="2" id="KW-0812">Transmembrane</keyword>
<dbReference type="EMBL" id="JARJCM010000067">
    <property type="protein sequence ID" value="KAJ7033177.1"/>
    <property type="molecule type" value="Genomic_DNA"/>
</dbReference>
<organism evidence="3 4">
    <name type="scientific">Mycena alexandri</name>
    <dbReference type="NCBI Taxonomy" id="1745969"/>
    <lineage>
        <taxon>Eukaryota</taxon>
        <taxon>Fungi</taxon>
        <taxon>Dikarya</taxon>
        <taxon>Basidiomycota</taxon>
        <taxon>Agaricomycotina</taxon>
        <taxon>Agaricomycetes</taxon>
        <taxon>Agaricomycetidae</taxon>
        <taxon>Agaricales</taxon>
        <taxon>Marasmiineae</taxon>
        <taxon>Mycenaceae</taxon>
        <taxon>Mycena</taxon>
    </lineage>
</organism>
<evidence type="ECO:0000256" key="1">
    <source>
        <dbReference type="SAM" id="MobiDB-lite"/>
    </source>
</evidence>
<feature type="transmembrane region" description="Helical" evidence="2">
    <location>
        <begin position="271"/>
        <end position="294"/>
    </location>
</feature>
<keyword evidence="2" id="KW-0472">Membrane</keyword>